<feature type="coiled-coil region" evidence="1">
    <location>
        <begin position="137"/>
        <end position="164"/>
    </location>
</feature>
<evidence type="ECO:0008006" key="4">
    <source>
        <dbReference type="Google" id="ProtNLM"/>
    </source>
</evidence>
<dbReference type="Proteomes" id="UP000077177">
    <property type="component" value="Chromosome"/>
</dbReference>
<dbReference type="EMBL" id="CP011390">
    <property type="protein sequence ID" value="ANE52831.1"/>
    <property type="molecule type" value="Genomic_DNA"/>
</dbReference>
<keyword evidence="1" id="KW-0175">Coiled coil</keyword>
<keyword evidence="3" id="KW-1185">Reference proteome</keyword>
<name>A0A172U0F0_9BACT</name>
<evidence type="ECO:0000313" key="3">
    <source>
        <dbReference type="Proteomes" id="UP000077177"/>
    </source>
</evidence>
<dbReference type="OrthoDB" id="686320at2"/>
<proteinExistence type="predicted"/>
<protein>
    <recommendedName>
        <fullName evidence="4">DUF4304 domain-containing protein</fullName>
    </recommendedName>
</protein>
<sequence length="231" mass="27079">MKQIDKQILKVIKKTFEELGFQQKEKDLLSFKKMTEAGFEHISIVTAYWAGEYNGSFGYAKRLDVVESPLWKYREQIRSNYREDIDVTLFFSMKYMDSAIARKLNEMHQLTIDPSPEGIASFCQLVTDTIVNKAMPLADQFNDIQFLEQQIRVALKEYSDFSNENKEANLLSFVNRLGHNFRMLVIAKLTSVADYEMIYEKLLDESVKWANEDEFFKDYPFVMKSLYKGLS</sequence>
<dbReference type="AlphaFoldDB" id="A0A172U0F0"/>
<reference evidence="3" key="1">
    <citation type="submission" date="2015-01" db="EMBL/GenBank/DDBJ databases">
        <title>Flavisolibacter sp./LCS9/ whole genome sequencing.</title>
        <authorList>
            <person name="Kim M.K."/>
            <person name="Srinivasan S."/>
            <person name="Lee J.-J."/>
        </authorList>
    </citation>
    <scope>NUCLEOTIDE SEQUENCE [LARGE SCALE GENOMIC DNA]</scope>
    <source>
        <strain evidence="3">LCS9</strain>
    </source>
</reference>
<organism evidence="2 3">
    <name type="scientific">Flavisolibacter tropicus</name>
    <dbReference type="NCBI Taxonomy" id="1492898"/>
    <lineage>
        <taxon>Bacteria</taxon>
        <taxon>Pseudomonadati</taxon>
        <taxon>Bacteroidota</taxon>
        <taxon>Chitinophagia</taxon>
        <taxon>Chitinophagales</taxon>
        <taxon>Chitinophagaceae</taxon>
        <taxon>Flavisolibacter</taxon>
    </lineage>
</organism>
<dbReference type="RefSeq" id="WP_066407991.1">
    <property type="nucleotide sequence ID" value="NZ_CP011390.1"/>
</dbReference>
<evidence type="ECO:0000313" key="2">
    <source>
        <dbReference type="EMBL" id="ANE52831.1"/>
    </source>
</evidence>
<dbReference type="KEGG" id="fla:SY85_22490"/>
<evidence type="ECO:0000256" key="1">
    <source>
        <dbReference type="SAM" id="Coils"/>
    </source>
</evidence>
<accession>A0A172U0F0</accession>
<gene>
    <name evidence="2" type="ORF">SY85_22490</name>
</gene>
<reference evidence="2 3" key="2">
    <citation type="journal article" date="2016" name="Int. J. Syst. Evol. Microbiol.">
        <title>Flavisolibacter tropicus sp. nov., isolated from tropical soil.</title>
        <authorList>
            <person name="Lee J.J."/>
            <person name="Kang M.S."/>
            <person name="Kim G.S."/>
            <person name="Lee C.S."/>
            <person name="Lim S."/>
            <person name="Lee J."/>
            <person name="Roh S.H."/>
            <person name="Kang H."/>
            <person name="Ha J.M."/>
            <person name="Bae S."/>
            <person name="Jung H.Y."/>
            <person name="Kim M.K."/>
        </authorList>
    </citation>
    <scope>NUCLEOTIDE SEQUENCE [LARGE SCALE GENOMIC DNA]</scope>
    <source>
        <strain evidence="2 3">LCS9</strain>
    </source>
</reference>